<dbReference type="InterPro" id="IPR004090">
    <property type="entry name" value="Chemotax_Me-accpt_rcpt"/>
</dbReference>
<dbReference type="OrthoDB" id="9129300at2"/>
<dbReference type="SUPFAM" id="SSF58104">
    <property type="entry name" value="Methyl-accepting chemotaxis protein (MCP) signaling domain"/>
    <property type="match status" value="1"/>
</dbReference>
<dbReference type="GO" id="GO:0006935">
    <property type="term" value="P:chemotaxis"/>
    <property type="evidence" value="ECO:0007669"/>
    <property type="project" value="InterPro"/>
</dbReference>
<evidence type="ECO:0000256" key="3">
    <source>
        <dbReference type="ARBA" id="ARBA00029447"/>
    </source>
</evidence>
<protein>
    <submittedName>
        <fullName evidence="8">Methyl-accepting chemotaxis protein</fullName>
    </submittedName>
</protein>
<comment type="similarity">
    <text evidence="3">Belongs to the methyl-accepting chemotaxis (MCP) protein family.</text>
</comment>
<evidence type="ECO:0000256" key="1">
    <source>
        <dbReference type="ARBA" id="ARBA00004370"/>
    </source>
</evidence>
<keyword evidence="2" id="KW-0488">Methylation</keyword>
<organism evidence="8 9">
    <name type="scientific">Aquabacterium lacunae</name>
    <dbReference type="NCBI Taxonomy" id="2528630"/>
    <lineage>
        <taxon>Bacteria</taxon>
        <taxon>Pseudomonadati</taxon>
        <taxon>Pseudomonadota</taxon>
        <taxon>Betaproteobacteria</taxon>
        <taxon>Burkholderiales</taxon>
        <taxon>Aquabacterium</taxon>
    </lineage>
</organism>
<evidence type="ECO:0000313" key="8">
    <source>
        <dbReference type="EMBL" id="TBO30061.1"/>
    </source>
</evidence>
<keyword evidence="4" id="KW-0807">Transducer</keyword>
<keyword evidence="6" id="KW-0472">Membrane</keyword>
<evidence type="ECO:0000256" key="4">
    <source>
        <dbReference type="PROSITE-ProRule" id="PRU00284"/>
    </source>
</evidence>
<keyword evidence="6" id="KW-0812">Transmembrane</keyword>
<dbReference type="FunFam" id="1.10.287.950:FF:000001">
    <property type="entry name" value="Methyl-accepting chemotaxis sensory transducer"/>
    <property type="match status" value="1"/>
</dbReference>
<dbReference type="InterPro" id="IPR004089">
    <property type="entry name" value="MCPsignal_dom"/>
</dbReference>
<dbReference type="GO" id="GO:0005886">
    <property type="term" value="C:plasma membrane"/>
    <property type="evidence" value="ECO:0007669"/>
    <property type="project" value="TreeGrafter"/>
</dbReference>
<evidence type="ECO:0000256" key="2">
    <source>
        <dbReference type="ARBA" id="ARBA00022481"/>
    </source>
</evidence>
<dbReference type="Gene3D" id="1.10.287.950">
    <property type="entry name" value="Methyl-accepting chemotaxis protein"/>
    <property type="match status" value="1"/>
</dbReference>
<feature type="domain" description="Methyl-accepting transducer" evidence="7">
    <location>
        <begin position="270"/>
        <end position="499"/>
    </location>
</feature>
<evidence type="ECO:0000256" key="6">
    <source>
        <dbReference type="SAM" id="Phobius"/>
    </source>
</evidence>
<dbReference type="GO" id="GO:0007165">
    <property type="term" value="P:signal transduction"/>
    <property type="evidence" value="ECO:0007669"/>
    <property type="project" value="UniProtKB-KW"/>
</dbReference>
<evidence type="ECO:0000256" key="5">
    <source>
        <dbReference type="SAM" id="MobiDB-lite"/>
    </source>
</evidence>
<dbReference type="GO" id="GO:0004888">
    <property type="term" value="F:transmembrane signaling receptor activity"/>
    <property type="evidence" value="ECO:0007669"/>
    <property type="project" value="InterPro"/>
</dbReference>
<evidence type="ECO:0000259" key="7">
    <source>
        <dbReference type="PROSITE" id="PS50111"/>
    </source>
</evidence>
<comment type="caution">
    <text evidence="8">The sequence shown here is derived from an EMBL/GenBank/DDBJ whole genome shotgun (WGS) entry which is preliminary data.</text>
</comment>
<dbReference type="PANTHER" id="PTHR43531">
    <property type="entry name" value="PROTEIN ICFG"/>
    <property type="match status" value="1"/>
</dbReference>
<name>A0A4Q9H3Z4_9BURK</name>
<proteinExistence type="inferred from homology"/>
<accession>A0A4Q9H3Z4</accession>
<dbReference type="Proteomes" id="UP000292120">
    <property type="component" value="Unassembled WGS sequence"/>
</dbReference>
<dbReference type="InterPro" id="IPR051310">
    <property type="entry name" value="MCP_chemotaxis"/>
</dbReference>
<dbReference type="EMBL" id="SIXI01000004">
    <property type="protein sequence ID" value="TBO30061.1"/>
    <property type="molecule type" value="Genomic_DNA"/>
</dbReference>
<reference evidence="8 9" key="1">
    <citation type="submission" date="2019-02" db="EMBL/GenBank/DDBJ databases">
        <title>Aquabacterium sp. strain KMB7.</title>
        <authorList>
            <person name="Chen W.-M."/>
        </authorList>
    </citation>
    <scope>NUCLEOTIDE SEQUENCE [LARGE SCALE GENOMIC DNA]</scope>
    <source>
        <strain evidence="8 9">KMB7</strain>
    </source>
</reference>
<comment type="subcellular location">
    <subcellularLocation>
        <location evidence="1">Membrane</location>
    </subcellularLocation>
</comment>
<dbReference type="PROSITE" id="PS50111">
    <property type="entry name" value="CHEMOTAXIS_TRANSDUC_2"/>
    <property type="match status" value="1"/>
</dbReference>
<keyword evidence="6" id="KW-1133">Transmembrane helix</keyword>
<dbReference type="PRINTS" id="PR00260">
    <property type="entry name" value="CHEMTRNSDUCR"/>
</dbReference>
<gene>
    <name evidence="8" type="ORF">EYS42_10125</name>
</gene>
<dbReference type="PANTHER" id="PTHR43531:SF14">
    <property type="entry name" value="METHYL-ACCEPTING CHEMOTAXIS PROTEIN I-RELATED"/>
    <property type="match status" value="1"/>
</dbReference>
<sequence>MTSMTLRHLLLSLAALSLGITTTVGAVGGWGLNALGHAMDDNVVATEATQNATMGDMAHDALRGDVYQALLAAQNQQSDAVQLARASAKEHAIEFRERVAALKAQPLPPALQQGISRLEPTVAAYTAKGEEIVQLAAKDHANAMAHLGEFSALFTRLEQEQEDVIEGIEAHAKAQDQAAHQQRRATWLTMGIVTALGLLALLATLALITRRTEQLLGEEPEALRQRLTRVAQGDLATQSHDGQVPPGSVLDSLLHMVERVRQMVDNVRQDADSVASASTEVSAGSADLARRTQEQASALERSVSALSQLSGAVSQNADSAREANHLAQGASDVAQQGGSLVQQLVGTMQQIHHSSQKIADIIGVIDGIAFQTNILALNAAVEAARAGEQGRGFAVVASEVRSLAQRSANAAREIKGLITTSVERVTAGAEQADAAGSTMVNIVGAIEQVTRLMADISQATQEQTLGLSQVAQVVQHMDRDTQANAALVEETATAAASLHQQARHLTDTVSVFRVVSARAG</sequence>
<dbReference type="Pfam" id="PF00015">
    <property type="entry name" value="MCPsignal"/>
    <property type="match status" value="1"/>
</dbReference>
<dbReference type="SMART" id="SM00283">
    <property type="entry name" value="MA"/>
    <property type="match status" value="1"/>
</dbReference>
<dbReference type="CDD" id="cd11386">
    <property type="entry name" value="MCP_signal"/>
    <property type="match status" value="1"/>
</dbReference>
<dbReference type="AlphaFoldDB" id="A0A4Q9H3Z4"/>
<evidence type="ECO:0000313" key="9">
    <source>
        <dbReference type="Proteomes" id="UP000292120"/>
    </source>
</evidence>
<keyword evidence="9" id="KW-1185">Reference proteome</keyword>
<feature type="transmembrane region" description="Helical" evidence="6">
    <location>
        <begin position="187"/>
        <end position="208"/>
    </location>
</feature>
<feature type="region of interest" description="Disordered" evidence="5">
    <location>
        <begin position="271"/>
        <end position="294"/>
    </location>
</feature>